<feature type="domain" description="Cupin fold metalloprotein WbuC cupin" evidence="1">
    <location>
        <begin position="5"/>
        <end position="84"/>
    </location>
</feature>
<dbReference type="AlphaFoldDB" id="A0A1I2EY21"/>
<dbReference type="InterPro" id="IPR027565">
    <property type="entry name" value="Cupin_WbuC"/>
</dbReference>
<dbReference type="CDD" id="cd07005">
    <property type="entry name" value="cupin_WbuC-like"/>
    <property type="match status" value="1"/>
</dbReference>
<name>A0A1I2EY21_9BACT</name>
<evidence type="ECO:0000259" key="1">
    <source>
        <dbReference type="Pfam" id="PF19480"/>
    </source>
</evidence>
<reference evidence="3" key="1">
    <citation type="submission" date="2016-10" db="EMBL/GenBank/DDBJ databases">
        <authorList>
            <person name="Varghese N."/>
            <person name="Submissions S."/>
        </authorList>
    </citation>
    <scope>NUCLEOTIDE SEQUENCE [LARGE SCALE GENOMIC DNA]</scope>
    <source>
        <strain>GEY</strain>
        <strain evidence="3">DSM 9560</strain>
    </source>
</reference>
<dbReference type="InterPro" id="IPR014710">
    <property type="entry name" value="RmlC-like_jellyroll"/>
</dbReference>
<keyword evidence="3" id="KW-1185">Reference proteome</keyword>
<evidence type="ECO:0000313" key="2">
    <source>
        <dbReference type="EMBL" id="SFE97120.1"/>
    </source>
</evidence>
<dbReference type="Gene3D" id="2.60.120.10">
    <property type="entry name" value="Jelly Rolls"/>
    <property type="match status" value="1"/>
</dbReference>
<dbReference type="InterPro" id="IPR011051">
    <property type="entry name" value="RmlC_Cupin_sf"/>
</dbReference>
<evidence type="ECO:0000313" key="3">
    <source>
        <dbReference type="Proteomes" id="UP000199513"/>
    </source>
</evidence>
<dbReference type="OrthoDB" id="981227at2"/>
<sequence length="156" mass="18035">MMVKIDQVLIDELVTKAKNSPRRRAIFRFHEKDEDTMHRMLNALEPDTYVQPHFHPDKHEAFIILQGSILFVIFDENGKIMQYYLLKAGTSDFGLEISPKTYHTLISLESGTVIFEIKHGPYDAQTDKTFATWAPKEGEANCLEFNENIIRKLGFS</sequence>
<dbReference type="InterPro" id="IPR046058">
    <property type="entry name" value="WbuC_cupin"/>
</dbReference>
<dbReference type="Pfam" id="PF19480">
    <property type="entry name" value="DUF6016"/>
    <property type="match status" value="1"/>
</dbReference>
<protein>
    <submittedName>
        <fullName evidence="2">Cupin fold metalloprotein, WbuC family</fullName>
    </submittedName>
</protein>
<dbReference type="STRING" id="1003.SAMN04488541_101178"/>
<proteinExistence type="predicted"/>
<gene>
    <name evidence="2" type="ORF">SAMN04488541_101178</name>
</gene>
<dbReference type="EMBL" id="FONY01000011">
    <property type="protein sequence ID" value="SFE97120.1"/>
    <property type="molecule type" value="Genomic_DNA"/>
</dbReference>
<dbReference type="RefSeq" id="WP_091543545.1">
    <property type="nucleotide sequence ID" value="NZ_FONY01000011.1"/>
</dbReference>
<dbReference type="SUPFAM" id="SSF51182">
    <property type="entry name" value="RmlC-like cupins"/>
    <property type="match status" value="1"/>
</dbReference>
<dbReference type="Proteomes" id="UP000199513">
    <property type="component" value="Unassembled WGS sequence"/>
</dbReference>
<accession>A0A1I2EY21</accession>
<organism evidence="2 3">
    <name type="scientific">Thermoflexibacter ruber</name>
    <dbReference type="NCBI Taxonomy" id="1003"/>
    <lineage>
        <taxon>Bacteria</taxon>
        <taxon>Pseudomonadati</taxon>
        <taxon>Bacteroidota</taxon>
        <taxon>Cytophagia</taxon>
        <taxon>Cytophagales</taxon>
        <taxon>Thermoflexibacteraceae</taxon>
        <taxon>Thermoflexibacter</taxon>
    </lineage>
</organism>
<dbReference type="NCBIfam" id="TIGR04366">
    <property type="entry name" value="cupin_WbuC"/>
    <property type="match status" value="1"/>
</dbReference>